<evidence type="ECO:0000313" key="9">
    <source>
        <dbReference type="Proteomes" id="UP000815677"/>
    </source>
</evidence>
<feature type="region of interest" description="Disordered" evidence="6">
    <location>
        <begin position="1"/>
        <end position="34"/>
    </location>
</feature>
<evidence type="ECO:0000259" key="7">
    <source>
        <dbReference type="Pfam" id="PF05699"/>
    </source>
</evidence>
<dbReference type="PANTHER" id="PTHR46481">
    <property type="entry name" value="ZINC FINGER BED DOMAIN-CONTAINING PROTEIN 4"/>
    <property type="match status" value="1"/>
</dbReference>
<feature type="region of interest" description="Disordered" evidence="6">
    <location>
        <begin position="600"/>
        <end position="635"/>
    </location>
</feature>
<keyword evidence="2" id="KW-0479">Metal-binding</keyword>
<proteinExistence type="predicted"/>
<comment type="subcellular location">
    <subcellularLocation>
        <location evidence="1">Nucleus</location>
    </subcellularLocation>
</comment>
<evidence type="ECO:0000256" key="1">
    <source>
        <dbReference type="ARBA" id="ARBA00004123"/>
    </source>
</evidence>
<feature type="compositionally biased region" description="Acidic residues" evidence="6">
    <location>
        <begin position="616"/>
        <end position="627"/>
    </location>
</feature>
<keyword evidence="4" id="KW-0862">Zinc</keyword>
<dbReference type="InterPro" id="IPR008906">
    <property type="entry name" value="HATC_C_dom"/>
</dbReference>
<dbReference type="Proteomes" id="UP000815677">
    <property type="component" value="Unassembled WGS sequence"/>
</dbReference>
<evidence type="ECO:0000313" key="8">
    <source>
        <dbReference type="EMBL" id="GAT45036.1"/>
    </source>
</evidence>
<dbReference type="InterPro" id="IPR012337">
    <property type="entry name" value="RNaseH-like_sf"/>
</dbReference>
<accession>A0ABQ0L1K3</accession>
<dbReference type="Pfam" id="PF05699">
    <property type="entry name" value="Dimer_Tnp_hAT"/>
    <property type="match status" value="1"/>
</dbReference>
<dbReference type="EMBL" id="DF840584">
    <property type="protein sequence ID" value="GAT45036.1"/>
    <property type="molecule type" value="Genomic_DNA"/>
</dbReference>
<keyword evidence="9" id="KW-1185">Reference proteome</keyword>
<feature type="compositionally biased region" description="Basic and acidic residues" evidence="6">
    <location>
        <begin position="14"/>
        <end position="24"/>
    </location>
</feature>
<evidence type="ECO:0000256" key="3">
    <source>
        <dbReference type="ARBA" id="ARBA00022771"/>
    </source>
</evidence>
<evidence type="ECO:0000256" key="6">
    <source>
        <dbReference type="SAM" id="MobiDB-lite"/>
    </source>
</evidence>
<name>A0ABQ0L1K3_MYCCL</name>
<protein>
    <recommendedName>
        <fullName evidence="7">HAT C-terminal dimerisation domain-containing protein</fullName>
    </recommendedName>
</protein>
<gene>
    <name evidence="8" type="ORF">MCHLO_02632</name>
</gene>
<sequence length="635" mass="71437">MGKRKTGPRISDPPVHDTPVEKPEKKKGKKDASLSAAERDAALLAQLKKQNEELDIDDNDEVLEFQYKKWTREGGAECYSHYKPPVIIIVDGIVKYKFVCIRHPSKAVSRACYDTSTSNLVNHAKGCDPGANIIKKYTTGGDYNVGRFRMSLAQWIAVRNRLHAAVKDAELVQAFRTLQPNVHVPSDNTVGRDIKQILKIMQPHIIQIFKDHDGVFHAMLDGWTSANVLSIVGLVLQWVDDNQLRNVLIEMIPSPHFIAWASHTRATTSDEQYTTCSRHTGFRGLELQPALDRLCLTSTGRASIKSLLLSNDEWQLISQMAEVLIPFKDATMRVSSNKHPRIFEVIPLIDILNEHLEDVAKQEHADVFVHEQDPKAAKDPKMKSKNAKPKQRPTFVSVRVSAVRALGVVDKYYSKTDDSIMYRAGLLLHPCYGKAYMRRVGWELEWIETAVGLLRTQWRTNYRDEGEDDEISIVPKKRSKFDVLDAVPVHSDPFEHFINSEPIAKGNCEDPILWWGTQSPYSSVAARKKKNNVVLIRMAQDFLGAPATSVEIERVFSHSGGMVTKRRHAFSAETIRANSLVAAWSKGGWVPEQEVVAALGSKQSRKKKQNVVSLDSDGDEEEEDSGDDKDASDNE</sequence>
<reference evidence="8" key="1">
    <citation type="submission" date="2014-09" db="EMBL/GenBank/DDBJ databases">
        <title>Genome sequence of the luminous mushroom Mycena chlorophos for searching fungal bioluminescence genes.</title>
        <authorList>
            <person name="Tanaka Y."/>
            <person name="Kasuga D."/>
            <person name="Oba Y."/>
            <person name="Hase S."/>
            <person name="Sato K."/>
            <person name="Oba Y."/>
            <person name="Sakakibara Y."/>
        </authorList>
    </citation>
    <scope>NUCLEOTIDE SEQUENCE</scope>
</reference>
<dbReference type="InterPro" id="IPR052035">
    <property type="entry name" value="ZnF_BED_domain_contain"/>
</dbReference>
<dbReference type="SUPFAM" id="SSF53098">
    <property type="entry name" value="Ribonuclease H-like"/>
    <property type="match status" value="1"/>
</dbReference>
<keyword evidence="5" id="KW-0539">Nucleus</keyword>
<organism evidence="8 9">
    <name type="scientific">Mycena chlorophos</name>
    <name type="common">Agaric fungus</name>
    <name type="synonym">Agaricus chlorophos</name>
    <dbReference type="NCBI Taxonomy" id="658473"/>
    <lineage>
        <taxon>Eukaryota</taxon>
        <taxon>Fungi</taxon>
        <taxon>Dikarya</taxon>
        <taxon>Basidiomycota</taxon>
        <taxon>Agaricomycotina</taxon>
        <taxon>Agaricomycetes</taxon>
        <taxon>Agaricomycetidae</taxon>
        <taxon>Agaricales</taxon>
        <taxon>Marasmiineae</taxon>
        <taxon>Mycenaceae</taxon>
        <taxon>Mycena</taxon>
    </lineage>
</organism>
<evidence type="ECO:0000256" key="5">
    <source>
        <dbReference type="ARBA" id="ARBA00023242"/>
    </source>
</evidence>
<evidence type="ECO:0000256" key="4">
    <source>
        <dbReference type="ARBA" id="ARBA00022833"/>
    </source>
</evidence>
<keyword evidence="3" id="KW-0863">Zinc-finger</keyword>
<dbReference type="PANTHER" id="PTHR46481:SF10">
    <property type="entry name" value="ZINC FINGER BED DOMAIN-CONTAINING PROTEIN 39"/>
    <property type="match status" value="1"/>
</dbReference>
<feature type="domain" description="HAT C-terminal dimerisation" evidence="7">
    <location>
        <begin position="512"/>
        <end position="577"/>
    </location>
</feature>
<evidence type="ECO:0000256" key="2">
    <source>
        <dbReference type="ARBA" id="ARBA00022723"/>
    </source>
</evidence>